<accession>A0ABS2DII0</accession>
<evidence type="ECO:0000313" key="2">
    <source>
        <dbReference type="Proteomes" id="UP001518925"/>
    </source>
</evidence>
<organism evidence="1 2">
    <name type="scientific">Bacillus suaedaesalsae</name>
    <dbReference type="NCBI Taxonomy" id="2810349"/>
    <lineage>
        <taxon>Bacteria</taxon>
        <taxon>Bacillati</taxon>
        <taxon>Bacillota</taxon>
        <taxon>Bacilli</taxon>
        <taxon>Bacillales</taxon>
        <taxon>Bacillaceae</taxon>
        <taxon>Bacillus</taxon>
    </lineage>
</organism>
<dbReference type="EMBL" id="JAFELM010000030">
    <property type="protein sequence ID" value="MBM6618304.1"/>
    <property type="molecule type" value="Genomic_DNA"/>
</dbReference>
<gene>
    <name evidence="1" type="ORF">JR050_11600</name>
</gene>
<name>A0ABS2DII0_9BACI</name>
<comment type="caution">
    <text evidence="1">The sequence shown here is derived from an EMBL/GenBank/DDBJ whole genome shotgun (WGS) entry which is preliminary data.</text>
</comment>
<evidence type="ECO:0000313" key="1">
    <source>
        <dbReference type="EMBL" id="MBM6618304.1"/>
    </source>
</evidence>
<dbReference type="Proteomes" id="UP001518925">
    <property type="component" value="Unassembled WGS sequence"/>
</dbReference>
<protein>
    <submittedName>
        <fullName evidence="1">Uncharacterized protein</fullName>
    </submittedName>
</protein>
<proteinExistence type="predicted"/>
<sequence>MHESMKIYHRTGSQILITNIPTCHDGSLSFEIMSRLQKQIDEINAIAEPKSTYEFKST</sequence>
<keyword evidence="2" id="KW-1185">Reference proteome</keyword>
<reference evidence="1 2" key="1">
    <citation type="submission" date="2021-02" db="EMBL/GenBank/DDBJ databases">
        <title>Bacillus sp. RD4P76, an endophyte from a halophyte.</title>
        <authorList>
            <person name="Sun J.-Q."/>
        </authorList>
    </citation>
    <scope>NUCLEOTIDE SEQUENCE [LARGE SCALE GENOMIC DNA]</scope>
    <source>
        <strain evidence="1 2">RD4P76</strain>
    </source>
</reference>
<dbReference type="RefSeq" id="WP_204203655.1">
    <property type="nucleotide sequence ID" value="NZ_JAFELM010000030.1"/>
</dbReference>